<evidence type="ECO:0000313" key="16">
    <source>
        <dbReference type="Proteomes" id="UP000269407"/>
    </source>
</evidence>
<evidence type="ECO:0000313" key="19">
    <source>
        <dbReference type="Proteomes" id="UP000566597"/>
    </source>
</evidence>
<evidence type="ECO:0000313" key="18">
    <source>
        <dbReference type="Proteomes" id="UP000522199"/>
    </source>
</evidence>
<dbReference type="InterPro" id="IPR011010">
    <property type="entry name" value="DNA_brk_join_enz"/>
</dbReference>
<evidence type="ECO:0000313" key="8">
    <source>
        <dbReference type="EMBL" id="ALS35458.1"/>
    </source>
</evidence>
<dbReference type="Gene3D" id="1.10.150.130">
    <property type="match status" value="1"/>
</dbReference>
<dbReference type="EMBL" id="KR229747">
    <property type="protein sequence ID" value="ALS35466.1"/>
    <property type="molecule type" value="Genomic_DNA"/>
</dbReference>
<dbReference type="EMBL" id="KR229744">
    <property type="protein sequence ID" value="ALS35458.1"/>
    <property type="molecule type" value="Genomic_DNA"/>
</dbReference>
<evidence type="ECO:0000313" key="14">
    <source>
        <dbReference type="EMBL" id="HAB7364708.1"/>
    </source>
</evidence>
<reference evidence="12 19" key="5">
    <citation type="submission" date="2019-04" db="EMBL/GenBank/DDBJ databases">
        <authorList>
            <person name="Ashton P.M."/>
            <person name="Dallman T."/>
            <person name="Nair S."/>
            <person name="De Pinna E."/>
            <person name="Peters T."/>
            <person name="Grant K."/>
        </authorList>
    </citation>
    <scope>NUCLEOTIDE SEQUENCE [LARGE SCALE GENOMIC DNA]</scope>
    <source>
        <strain evidence="12 19">406731</strain>
        <strain evidence="13 17">788324</strain>
    </source>
</reference>
<reference evidence="14" key="6">
    <citation type="submission" date="2020-01" db="EMBL/GenBank/DDBJ databases">
        <authorList>
            <consortium name="NCBI Pathogen Detection Project"/>
        </authorList>
    </citation>
    <scope>NUCLEOTIDE SEQUENCE</scope>
    <source>
        <strain evidence="14">CFIAFB20160079</strain>
    </source>
</reference>
<organism evidence="9">
    <name type="scientific">Listeria monocytogenes</name>
    <dbReference type="NCBI Taxonomy" id="1639"/>
    <lineage>
        <taxon>Bacteria</taxon>
        <taxon>Bacillati</taxon>
        <taxon>Bacillota</taxon>
        <taxon>Bacilli</taxon>
        <taxon>Bacillales</taxon>
        <taxon>Listeriaceae</taxon>
        <taxon>Listeria</taxon>
    </lineage>
</organism>
<dbReference type="EMBL" id="AANEHK010000005">
    <property type="protein sequence ID" value="EDO0985839.1"/>
    <property type="molecule type" value="Genomic_DNA"/>
</dbReference>
<evidence type="ECO:0000256" key="2">
    <source>
        <dbReference type="ARBA" id="ARBA00022908"/>
    </source>
</evidence>
<feature type="domain" description="Tyr recombinase" evidence="5">
    <location>
        <begin position="175"/>
        <end position="383"/>
    </location>
</feature>
<dbReference type="EMBL" id="RCRQ01000006">
    <property type="protein sequence ID" value="MCO39220.1"/>
    <property type="molecule type" value="Genomic_DNA"/>
</dbReference>
<reference evidence="9" key="1">
    <citation type="submission" date="2015-04" db="EMBL/GenBank/DDBJ databases">
        <title>A Genomic Island Harboring Arsenic Resistance Genes Varies in Gene Content and Is Located in Different Chromosomal Loci among Listeria monocytogenes Strains.</title>
        <authorList>
            <person name="Lee S."/>
            <person name="Ward T.J."/>
            <person name="Kathariou S."/>
        </authorList>
    </citation>
    <scope>NUCLEOTIDE SEQUENCE</scope>
    <source>
        <strain evidence="6">2012-0070</strain>
        <strain evidence="7">BS-26</strain>
        <strain evidence="8">F8027</strain>
        <strain evidence="9">J2422</strain>
        <strain evidence="10">J3422</strain>
    </source>
</reference>
<dbReference type="GO" id="GO:0006310">
    <property type="term" value="P:DNA recombination"/>
    <property type="evidence" value="ECO:0007669"/>
    <property type="project" value="UniProtKB-KW"/>
</dbReference>
<evidence type="ECO:0000313" key="13">
    <source>
        <dbReference type="EMBL" id="EDO0985839.1"/>
    </source>
</evidence>
<evidence type="ECO:0000313" key="10">
    <source>
        <dbReference type="EMBL" id="ALS35466.1"/>
    </source>
</evidence>
<reference evidence="15 16" key="3">
    <citation type="submission" date="2018-07" db="EMBL/GenBank/DDBJ databases">
        <authorList>
            <consortium name="GenomeTrakr: Next Generation Sequencing Network for Food Pathogen Tracability"/>
        </authorList>
    </citation>
    <scope>NUCLEOTIDE SEQUENCE [LARGE SCALE GENOMIC DNA]</scope>
    <source>
        <strain evidence="15 16">FDA00013213</strain>
    </source>
</reference>
<evidence type="ECO:0000313" key="6">
    <source>
        <dbReference type="EMBL" id="ALS35453.1"/>
    </source>
</evidence>
<dbReference type="Proteomes" id="UP000467536">
    <property type="component" value="Unassembled WGS sequence"/>
</dbReference>
<dbReference type="RefSeq" id="WP_002367047.1">
    <property type="nucleotide sequence ID" value="NC_021825.2"/>
</dbReference>
<dbReference type="PROSITE" id="PS51898">
    <property type="entry name" value="TYR_RECOMBINASE"/>
    <property type="match status" value="1"/>
</dbReference>
<dbReference type="CDD" id="cd01189">
    <property type="entry name" value="INT_ICEBs1_C_like"/>
    <property type="match status" value="1"/>
</dbReference>
<dbReference type="Pfam" id="PF14659">
    <property type="entry name" value="Phage_int_SAM_3"/>
    <property type="match status" value="1"/>
</dbReference>
<dbReference type="EMBL" id="KR229746">
    <property type="protein sequence ID" value="ALS35461.1"/>
    <property type="molecule type" value="Genomic_DNA"/>
</dbReference>
<evidence type="ECO:0000313" key="11">
    <source>
        <dbReference type="EMBL" id="EAG9386306.1"/>
    </source>
</evidence>
<dbReference type="Proteomes" id="UP000845014">
    <property type="component" value="Unassembled WGS sequence"/>
</dbReference>
<reference evidence="14 20" key="2">
    <citation type="journal article" date="2018" name="Genome Biol.">
        <title>SKESA: strategic k-mer extension for scrupulous assemblies.</title>
        <authorList>
            <person name="Souvorov A."/>
            <person name="Agarwala R."/>
            <person name="Lipman D.J."/>
        </authorList>
    </citation>
    <scope>NUCLEOTIDE SEQUENCE [LARGE SCALE GENOMIC DNA]</scope>
    <source>
        <strain evidence="14 20">CFIAFB20160079</strain>
    </source>
</reference>
<evidence type="ECO:0000313" key="15">
    <source>
        <dbReference type="EMBL" id="MCO39220.1"/>
    </source>
</evidence>
<dbReference type="PANTHER" id="PTHR30629:SF2">
    <property type="entry name" value="PROPHAGE INTEGRASE INTS-RELATED"/>
    <property type="match status" value="1"/>
</dbReference>
<dbReference type="Proteomes" id="UP000566597">
    <property type="component" value="Unassembled WGS sequence"/>
</dbReference>
<proteinExistence type="inferred from homology"/>
<dbReference type="InterPro" id="IPR004107">
    <property type="entry name" value="Integrase_SAM-like_N"/>
</dbReference>
<dbReference type="AlphaFoldDB" id="A0A0S2YP79"/>
<evidence type="ECO:0000259" key="5">
    <source>
        <dbReference type="PROSITE" id="PS51898"/>
    </source>
</evidence>
<evidence type="ECO:0000313" key="12">
    <source>
        <dbReference type="EMBL" id="EAH0252984.1"/>
    </source>
</evidence>
<evidence type="ECO:0000256" key="1">
    <source>
        <dbReference type="ARBA" id="ARBA00008857"/>
    </source>
</evidence>
<dbReference type="EMBL" id="KR229743">
    <property type="protein sequence ID" value="ALS35455.1"/>
    <property type="molecule type" value="Genomic_DNA"/>
</dbReference>
<dbReference type="Gene3D" id="1.10.443.10">
    <property type="entry name" value="Intergrase catalytic core"/>
    <property type="match status" value="1"/>
</dbReference>
<dbReference type="GO" id="GO:0015074">
    <property type="term" value="P:DNA integration"/>
    <property type="evidence" value="ECO:0007669"/>
    <property type="project" value="UniProtKB-KW"/>
</dbReference>
<evidence type="ECO:0000256" key="3">
    <source>
        <dbReference type="ARBA" id="ARBA00023125"/>
    </source>
</evidence>
<keyword evidence="3" id="KW-0238">DNA-binding</keyword>
<dbReference type="SUPFAM" id="SSF56349">
    <property type="entry name" value="DNA breaking-rejoining enzymes"/>
    <property type="match status" value="1"/>
</dbReference>
<keyword evidence="4" id="KW-0233">DNA recombination</keyword>
<evidence type="ECO:0000313" key="17">
    <source>
        <dbReference type="Proteomes" id="UP000467536"/>
    </source>
</evidence>
<dbReference type="InterPro" id="IPR013762">
    <property type="entry name" value="Integrase-like_cat_sf"/>
</dbReference>
<keyword evidence="2" id="KW-0229">DNA integration</keyword>
<name>A0A0S2YP79_LISMN</name>
<sequence>MSVSFKQYTKYNQKLWKFQCYLGKTEFGEEVRTTRSGFQTKKEAQQTYRQLQLDFDKNKLKMNGNITFKELYEEFIEQYRLKVKPSTIMITRRAIEDHALEYFGNKMLKDISVRFCTQVNRRWIRDGYKQAYYFRRAVAQILQYGVQQELILENPMRKTEPIKRQEIDEHLVATETMTVYTPKELAIFLESCKKHGNMKIETYFRILAYTGARKSEILALEWNDINFDNNKLTISKTLAEVEYDPKSKKTKVASQSAKTNAGKRTISIDLETMAMLQEWRTRQQFEFKVLGIRATNKHQLVFPNKDNLFCRPGQPNDWYDVIATKYNLKRITLHEFRKTHVSLCAMADMNLEDIMYRVGHKDSKMTRQVYNYFYPEREERSADQFAQFIEKEKYLF</sequence>
<dbReference type="Pfam" id="PF00589">
    <property type="entry name" value="Phage_integrase"/>
    <property type="match status" value="1"/>
</dbReference>
<dbReference type="EMBL" id="DAAHUJ010000005">
    <property type="protein sequence ID" value="HAB7364708.1"/>
    <property type="molecule type" value="Genomic_DNA"/>
</dbReference>
<comment type="similarity">
    <text evidence="1">Belongs to the 'phage' integrase family.</text>
</comment>
<dbReference type="PATRIC" id="fig|1639.1015.peg.2733"/>
<accession>A0A0S2YP79</accession>
<protein>
    <submittedName>
        <fullName evidence="9">Phage integrase</fullName>
    </submittedName>
    <submittedName>
        <fullName evidence="11">Site-specific integrase</fullName>
    </submittedName>
    <submittedName>
        <fullName evidence="14">Tyrosine-type recombinase/integrase</fullName>
    </submittedName>
</protein>
<evidence type="ECO:0000313" key="7">
    <source>
        <dbReference type="EMBL" id="ALS35455.1"/>
    </source>
</evidence>
<dbReference type="InterPro" id="IPR050808">
    <property type="entry name" value="Phage_Integrase"/>
</dbReference>
<dbReference type="PANTHER" id="PTHR30629">
    <property type="entry name" value="PROPHAGE INTEGRASE"/>
    <property type="match status" value="1"/>
</dbReference>
<evidence type="ECO:0000313" key="20">
    <source>
        <dbReference type="Proteomes" id="UP000845014"/>
    </source>
</evidence>
<dbReference type="GO" id="GO:0003677">
    <property type="term" value="F:DNA binding"/>
    <property type="evidence" value="ECO:0007669"/>
    <property type="project" value="UniProtKB-KW"/>
</dbReference>
<dbReference type="EMBL" id="AABEVT010000006">
    <property type="protein sequence ID" value="EAH0252984.1"/>
    <property type="molecule type" value="Genomic_DNA"/>
</dbReference>
<dbReference type="Pfam" id="PF14657">
    <property type="entry name" value="Arm-DNA-bind_4"/>
    <property type="match status" value="1"/>
</dbReference>
<evidence type="ECO:0000313" key="9">
    <source>
        <dbReference type="EMBL" id="ALS35461.1"/>
    </source>
</evidence>
<dbReference type="Proteomes" id="UP000522199">
    <property type="component" value="Unassembled WGS sequence"/>
</dbReference>
<dbReference type="InterPro" id="IPR002104">
    <property type="entry name" value="Integrase_catalytic"/>
</dbReference>
<reference evidence="11 18" key="4">
    <citation type="submission" date="2019-04" db="EMBL/GenBank/DDBJ databases">
        <authorList>
            <consortium name="GenomeTrakr network: Whole genome sequencing for foodborne pathogen traceback"/>
        </authorList>
    </citation>
    <scope>NUCLEOTIDE SEQUENCE [LARGE SCALE GENOMIC DNA]</scope>
    <source>
        <strain evidence="11 18">CFSAN072474</strain>
    </source>
</reference>
<evidence type="ECO:0000256" key="4">
    <source>
        <dbReference type="ARBA" id="ARBA00023172"/>
    </source>
</evidence>
<gene>
    <name evidence="11" type="ORF">CW845_02210</name>
    <name evidence="12" type="ORF">D4U23_11345</name>
    <name evidence="15" type="ORF">DOV25_12200</name>
    <name evidence="13" type="ORF">FV747_07530</name>
    <name evidence="14" type="ORF">GYO01_11355</name>
</gene>
<dbReference type="InterPro" id="IPR028259">
    <property type="entry name" value="AP2-like_int_N"/>
</dbReference>
<dbReference type="EMBL" id="AABEKY010000001">
    <property type="protein sequence ID" value="EAG9386306.1"/>
    <property type="molecule type" value="Genomic_DNA"/>
</dbReference>
<dbReference type="InterPro" id="IPR010998">
    <property type="entry name" value="Integrase_recombinase_N"/>
</dbReference>
<dbReference type="Proteomes" id="UP000269407">
    <property type="component" value="Unassembled WGS sequence"/>
</dbReference>
<dbReference type="EMBL" id="KR229742">
    <property type="protein sequence ID" value="ALS35453.1"/>
    <property type="molecule type" value="Genomic_DNA"/>
</dbReference>